<dbReference type="SUPFAM" id="SSF69572">
    <property type="entry name" value="Activating enzymes of the ubiquitin-like proteins"/>
    <property type="match status" value="1"/>
</dbReference>
<sequence>MTWLIRLLLCAIISATTSCGFSFRQVLLSHHRRSWVDSSPIVVDVSPFSADMKADSRVIHKRIDRPARSFDLSLYESPSDATDYFVERELRFAGVARLYTDKDTSINTVLDRLSSSTVAIIGLGGVGSWSAESLCRSGIGNIILIDLDDICISNTNRQLHATSSNVGKMKVDVMKSRLLDINPHCNVTVIHEFVTIENADALLSSLLPNLTACIDAIDGMYEKTALLLACVHHGVPIVTCGGAAGRMDPTKVVVDDLTKVKEDRLLFKCRKLLRQEYGFPKVPIVSGKAKSEGRVRNWRIQAVYSTEVQQKTMIKGIEYTDGTSNVNDVPSSSFRTCDGPLGTASFVTASYGFAAAWKVVEMIASDKLVVPKRQGKRIQKRATSKYDIIESSRRYVQKMHNS</sequence>
<dbReference type="PROSITE" id="PS51257">
    <property type="entry name" value="PROKAR_LIPOPROTEIN"/>
    <property type="match status" value="1"/>
</dbReference>
<dbReference type="InterPro" id="IPR035985">
    <property type="entry name" value="Ubiquitin-activating_enz"/>
</dbReference>
<dbReference type="Gene3D" id="3.40.50.720">
    <property type="entry name" value="NAD(P)-binding Rossmann-like Domain"/>
    <property type="match status" value="1"/>
</dbReference>
<feature type="chain" id="PRO_5044751322" description="THIF-type NAD/FAD binding fold domain-containing protein" evidence="1">
    <location>
        <begin position="19"/>
        <end position="402"/>
    </location>
</feature>
<accession>A0ABD3ME49</accession>
<dbReference type="Pfam" id="PF00899">
    <property type="entry name" value="ThiF"/>
    <property type="match status" value="1"/>
</dbReference>
<feature type="signal peptide" evidence="1">
    <location>
        <begin position="1"/>
        <end position="18"/>
    </location>
</feature>
<proteinExistence type="predicted"/>
<dbReference type="InterPro" id="IPR045886">
    <property type="entry name" value="ThiF/MoeB/HesA"/>
</dbReference>
<keyword evidence="1" id="KW-0732">Signal</keyword>
<reference evidence="3 4" key="1">
    <citation type="submission" date="2024-10" db="EMBL/GenBank/DDBJ databases">
        <title>Updated reference genomes for cyclostephanoid diatoms.</title>
        <authorList>
            <person name="Roberts W.R."/>
            <person name="Alverson A.J."/>
        </authorList>
    </citation>
    <scope>NUCLEOTIDE SEQUENCE [LARGE SCALE GENOMIC DNA]</scope>
    <source>
        <strain evidence="3 4">AJA232-27</strain>
    </source>
</reference>
<name>A0ABD3ME49_9STRA</name>
<dbReference type="PANTHER" id="PTHR43267:SF1">
    <property type="entry name" value="TRNA THREONYLCARBAMOYLADENOSINE DEHYDRATASE"/>
    <property type="match status" value="1"/>
</dbReference>
<dbReference type="AlphaFoldDB" id="A0ABD3ME49"/>
<gene>
    <name evidence="3" type="ORF">ACHAWU_001716</name>
</gene>
<dbReference type="EMBL" id="JALLBG020000190">
    <property type="protein sequence ID" value="KAL3760206.1"/>
    <property type="molecule type" value="Genomic_DNA"/>
</dbReference>
<evidence type="ECO:0000256" key="1">
    <source>
        <dbReference type="SAM" id="SignalP"/>
    </source>
</evidence>
<protein>
    <recommendedName>
        <fullName evidence="2">THIF-type NAD/FAD binding fold domain-containing protein</fullName>
    </recommendedName>
</protein>
<evidence type="ECO:0000259" key="2">
    <source>
        <dbReference type="Pfam" id="PF00899"/>
    </source>
</evidence>
<feature type="domain" description="THIF-type NAD/FAD binding fold" evidence="2">
    <location>
        <begin position="110"/>
        <end position="255"/>
    </location>
</feature>
<dbReference type="Proteomes" id="UP001530293">
    <property type="component" value="Unassembled WGS sequence"/>
</dbReference>
<organism evidence="3 4">
    <name type="scientific">Discostella pseudostelligera</name>
    <dbReference type="NCBI Taxonomy" id="259834"/>
    <lineage>
        <taxon>Eukaryota</taxon>
        <taxon>Sar</taxon>
        <taxon>Stramenopiles</taxon>
        <taxon>Ochrophyta</taxon>
        <taxon>Bacillariophyta</taxon>
        <taxon>Coscinodiscophyceae</taxon>
        <taxon>Thalassiosirophycidae</taxon>
        <taxon>Stephanodiscales</taxon>
        <taxon>Stephanodiscaceae</taxon>
        <taxon>Discostella</taxon>
    </lineage>
</organism>
<dbReference type="CDD" id="cd00755">
    <property type="entry name" value="YgdL_like"/>
    <property type="match status" value="1"/>
</dbReference>
<comment type="caution">
    <text evidence="3">The sequence shown here is derived from an EMBL/GenBank/DDBJ whole genome shotgun (WGS) entry which is preliminary data.</text>
</comment>
<dbReference type="InterPro" id="IPR000594">
    <property type="entry name" value="ThiF_NAD_FAD-bd"/>
</dbReference>
<keyword evidence="4" id="KW-1185">Reference proteome</keyword>
<evidence type="ECO:0000313" key="3">
    <source>
        <dbReference type="EMBL" id="KAL3760206.1"/>
    </source>
</evidence>
<dbReference type="PANTHER" id="PTHR43267">
    <property type="entry name" value="TRNA THREONYLCARBAMOYLADENOSINE DEHYDRATASE"/>
    <property type="match status" value="1"/>
</dbReference>
<evidence type="ECO:0000313" key="4">
    <source>
        <dbReference type="Proteomes" id="UP001530293"/>
    </source>
</evidence>